<evidence type="ECO:0000313" key="10">
    <source>
        <dbReference type="EMBL" id="SCQ75425.1"/>
    </source>
</evidence>
<reference evidence="10 11" key="1">
    <citation type="submission" date="2016-09" db="EMBL/GenBank/DDBJ databases">
        <authorList>
            <person name="Laine KS P."/>
        </authorList>
    </citation>
    <scope>NUCLEOTIDE SEQUENCE [LARGE SCALE GENOMIC DNA]</scope>
    <source>
        <strain evidence="10">PFRJS-23</strain>
    </source>
</reference>
<feature type="domain" description="Histidine kinase" evidence="9">
    <location>
        <begin position="175"/>
        <end position="395"/>
    </location>
</feature>
<dbReference type="SMART" id="SM00387">
    <property type="entry name" value="HATPase_c"/>
    <property type="match status" value="1"/>
</dbReference>
<dbReference type="EMBL" id="LT618793">
    <property type="protein sequence ID" value="SCQ75425.1"/>
    <property type="molecule type" value="Genomic_DNA"/>
</dbReference>
<keyword evidence="7" id="KW-0902">Two-component regulatory system</keyword>
<dbReference type="Pfam" id="PF02518">
    <property type="entry name" value="HATPase_c"/>
    <property type="match status" value="1"/>
</dbReference>
<gene>
    <name evidence="10" type="ORF">PFR_JS23_426</name>
</gene>
<dbReference type="InterPro" id="IPR050351">
    <property type="entry name" value="BphY/WalK/GraS-like"/>
</dbReference>
<dbReference type="InterPro" id="IPR036890">
    <property type="entry name" value="HATPase_C_sf"/>
</dbReference>
<evidence type="ECO:0000256" key="3">
    <source>
        <dbReference type="ARBA" id="ARBA00012438"/>
    </source>
</evidence>
<dbReference type="CDD" id="cd00082">
    <property type="entry name" value="HisKA"/>
    <property type="match status" value="1"/>
</dbReference>
<keyword evidence="6 10" id="KW-0418">Kinase</keyword>
<dbReference type="GO" id="GO:0000155">
    <property type="term" value="F:phosphorelay sensor kinase activity"/>
    <property type="evidence" value="ECO:0007669"/>
    <property type="project" value="InterPro"/>
</dbReference>
<dbReference type="PROSITE" id="PS50109">
    <property type="entry name" value="HIS_KIN"/>
    <property type="match status" value="1"/>
</dbReference>
<dbReference type="InterPro" id="IPR003594">
    <property type="entry name" value="HATPase_dom"/>
</dbReference>
<dbReference type="CDD" id="cd00075">
    <property type="entry name" value="HATPase"/>
    <property type="match status" value="1"/>
</dbReference>
<dbReference type="Gene3D" id="3.30.565.10">
    <property type="entry name" value="Histidine kinase-like ATPase, C-terminal domain"/>
    <property type="match status" value="1"/>
</dbReference>
<dbReference type="PRINTS" id="PR00344">
    <property type="entry name" value="BCTRLSENSOR"/>
</dbReference>
<evidence type="ECO:0000256" key="6">
    <source>
        <dbReference type="ARBA" id="ARBA00022777"/>
    </source>
</evidence>
<dbReference type="GO" id="GO:0005886">
    <property type="term" value="C:plasma membrane"/>
    <property type="evidence" value="ECO:0007669"/>
    <property type="project" value="UniProtKB-SubCell"/>
</dbReference>
<evidence type="ECO:0000256" key="8">
    <source>
        <dbReference type="ARBA" id="ARBA00039401"/>
    </source>
</evidence>
<dbReference type="EC" id="2.7.13.3" evidence="3"/>
<proteinExistence type="predicted"/>
<dbReference type="GO" id="GO:0016036">
    <property type="term" value="P:cellular response to phosphate starvation"/>
    <property type="evidence" value="ECO:0007669"/>
    <property type="project" value="TreeGrafter"/>
</dbReference>
<evidence type="ECO:0000256" key="4">
    <source>
        <dbReference type="ARBA" id="ARBA00022553"/>
    </source>
</evidence>
<protein>
    <recommendedName>
        <fullName evidence="8">Sensor-like histidine kinase SenX3</fullName>
        <ecNumber evidence="3">2.7.13.3</ecNumber>
    </recommendedName>
</protein>
<dbReference type="InterPro" id="IPR003661">
    <property type="entry name" value="HisK_dim/P_dom"/>
</dbReference>
<evidence type="ECO:0000259" key="9">
    <source>
        <dbReference type="PROSITE" id="PS50109"/>
    </source>
</evidence>
<evidence type="ECO:0000313" key="11">
    <source>
        <dbReference type="Proteomes" id="UP000250080"/>
    </source>
</evidence>
<sequence>MRKRPRARSGTAGSSPTIGPVSLVPAVLLSLVLGALLGAGLAAVISWGLNARRRMHERPPVVDPEVAVVVDALRPPAVVVGPHDEVVCANEPARTLGLVRGGRIGIHQVLDQVRRARESGKASVHDVRLGSDLAGPARILTARVHPMERDAVLAIVEDHSAVLRADESKRDLVANVSHELKTPVGAMQVLAETLQAAADDPEAVRHFAGRMGVESKRLGELVGQIIELSRLQSDDPLLGAHVVSVDEVVAQAASRTHDALVGHEVSFSVTGDKGLTVIGDLDQLTNAITNLVANAISYSDRGARVAVTVRRVAQADDHWVEIAVTDNGIGIAPEEQERIFERFYRVDYARSRADGGTGLGLSIVKHVVAAHGGSISLWSRPGQGSTFTVRLPEDLGPVADPVPQDQSAAGRERGE</sequence>
<dbReference type="InterPro" id="IPR036097">
    <property type="entry name" value="HisK_dim/P_sf"/>
</dbReference>
<dbReference type="PANTHER" id="PTHR45453:SF1">
    <property type="entry name" value="PHOSPHATE REGULON SENSOR PROTEIN PHOR"/>
    <property type="match status" value="1"/>
</dbReference>
<keyword evidence="4" id="KW-0597">Phosphoprotein</keyword>
<dbReference type="GO" id="GO:0004721">
    <property type="term" value="F:phosphoprotein phosphatase activity"/>
    <property type="evidence" value="ECO:0007669"/>
    <property type="project" value="TreeGrafter"/>
</dbReference>
<name>A0A2C8B1Y7_9ACTN</name>
<dbReference type="InterPro" id="IPR005467">
    <property type="entry name" value="His_kinase_dom"/>
</dbReference>
<keyword evidence="5" id="KW-0808">Transferase</keyword>
<dbReference type="PANTHER" id="PTHR45453">
    <property type="entry name" value="PHOSPHATE REGULON SENSOR PROTEIN PHOR"/>
    <property type="match status" value="1"/>
</dbReference>
<evidence type="ECO:0000256" key="7">
    <source>
        <dbReference type="ARBA" id="ARBA00023012"/>
    </source>
</evidence>
<organism evidence="10 11">
    <name type="scientific">Propionibacterium freudenreichii</name>
    <dbReference type="NCBI Taxonomy" id="1744"/>
    <lineage>
        <taxon>Bacteria</taxon>
        <taxon>Bacillati</taxon>
        <taxon>Actinomycetota</taxon>
        <taxon>Actinomycetes</taxon>
        <taxon>Propionibacteriales</taxon>
        <taxon>Propionibacteriaceae</taxon>
        <taxon>Propionibacterium</taxon>
    </lineage>
</organism>
<evidence type="ECO:0000256" key="5">
    <source>
        <dbReference type="ARBA" id="ARBA00022679"/>
    </source>
</evidence>
<dbReference type="Pfam" id="PF00512">
    <property type="entry name" value="HisKA"/>
    <property type="match status" value="1"/>
</dbReference>
<comment type="subcellular location">
    <subcellularLocation>
        <location evidence="2">Cell membrane</location>
    </subcellularLocation>
</comment>
<accession>A0A2C8B1Y7</accession>
<evidence type="ECO:0000256" key="1">
    <source>
        <dbReference type="ARBA" id="ARBA00000085"/>
    </source>
</evidence>
<dbReference type="SUPFAM" id="SSF47384">
    <property type="entry name" value="Homodimeric domain of signal transducing histidine kinase"/>
    <property type="match status" value="1"/>
</dbReference>
<dbReference type="SMART" id="SM00388">
    <property type="entry name" value="HisKA"/>
    <property type="match status" value="1"/>
</dbReference>
<comment type="catalytic activity">
    <reaction evidence="1">
        <text>ATP + protein L-histidine = ADP + protein N-phospho-L-histidine.</text>
        <dbReference type="EC" id="2.7.13.3"/>
    </reaction>
</comment>
<dbReference type="AlphaFoldDB" id="A0A2C8B1Y7"/>
<dbReference type="InterPro" id="IPR004358">
    <property type="entry name" value="Sig_transdc_His_kin-like_C"/>
</dbReference>
<dbReference type="Gene3D" id="1.10.287.130">
    <property type="match status" value="1"/>
</dbReference>
<dbReference type="FunFam" id="3.30.565.10:FF:000006">
    <property type="entry name" value="Sensor histidine kinase WalK"/>
    <property type="match status" value="1"/>
</dbReference>
<dbReference type="SUPFAM" id="SSF55874">
    <property type="entry name" value="ATPase domain of HSP90 chaperone/DNA topoisomerase II/histidine kinase"/>
    <property type="match status" value="1"/>
</dbReference>
<evidence type="ECO:0000256" key="2">
    <source>
        <dbReference type="ARBA" id="ARBA00004236"/>
    </source>
</evidence>
<dbReference type="Proteomes" id="UP000250080">
    <property type="component" value="Chromosome I"/>
</dbReference>